<sequence length="229" mass="27010">MNNRQTSRRRGRSNNRTQNNNRNGYDHQNRIDNRARGNAAQMLEKYKKLAQDTQLNGDRVQAEYYLQFADHYFRVLADFRSRQDENRPQRSEWRNDDREGGDWRDEDRDNEGSENESENADVEADVDQGNADEDRRPQRNENRDRNQRSDRNDRNNNRNRRDRNDRYERNDRQQPRETEVVESGLDLAVLPPAIGPANDEDVSVAEAKPARKPRARKPKATEDETVAAE</sequence>
<protein>
    <submittedName>
        <fullName evidence="3">DUF4167 domain-containing protein</fullName>
    </submittedName>
</protein>
<feature type="compositionally biased region" description="Basic residues" evidence="1">
    <location>
        <begin position="1"/>
        <end position="13"/>
    </location>
</feature>
<dbReference type="EMBL" id="QRGP01000002">
    <property type="protein sequence ID" value="RDV02969.1"/>
    <property type="molecule type" value="Genomic_DNA"/>
</dbReference>
<gene>
    <name evidence="3" type="ORF">DXH95_13740</name>
</gene>
<organism evidence="3 4">
    <name type="scientific">Sphingorhabdus pulchriflava</name>
    <dbReference type="NCBI Taxonomy" id="2292257"/>
    <lineage>
        <taxon>Bacteria</taxon>
        <taxon>Pseudomonadati</taxon>
        <taxon>Pseudomonadota</taxon>
        <taxon>Alphaproteobacteria</taxon>
        <taxon>Sphingomonadales</taxon>
        <taxon>Sphingomonadaceae</taxon>
        <taxon>Sphingorhabdus</taxon>
    </lineage>
</organism>
<feature type="region of interest" description="Disordered" evidence="1">
    <location>
        <begin position="82"/>
        <end position="229"/>
    </location>
</feature>
<evidence type="ECO:0000256" key="1">
    <source>
        <dbReference type="SAM" id="MobiDB-lite"/>
    </source>
</evidence>
<evidence type="ECO:0000313" key="4">
    <source>
        <dbReference type="Proteomes" id="UP000263833"/>
    </source>
</evidence>
<dbReference type="RefSeq" id="WP_115550074.1">
    <property type="nucleotide sequence ID" value="NZ_QRGP01000002.1"/>
</dbReference>
<comment type="caution">
    <text evidence="3">The sequence shown here is derived from an EMBL/GenBank/DDBJ whole genome shotgun (WGS) entry which is preliminary data.</text>
</comment>
<feature type="compositionally biased region" description="Basic and acidic residues" evidence="1">
    <location>
        <begin position="162"/>
        <end position="179"/>
    </location>
</feature>
<evidence type="ECO:0000259" key="2">
    <source>
        <dbReference type="Pfam" id="PF13763"/>
    </source>
</evidence>
<dbReference type="InterPro" id="IPR025430">
    <property type="entry name" value="DUF4167"/>
</dbReference>
<accession>A0A371B5V6</accession>
<feature type="compositionally biased region" description="Acidic residues" evidence="1">
    <location>
        <begin position="112"/>
        <end position="126"/>
    </location>
</feature>
<keyword evidence="4" id="KW-1185">Reference proteome</keyword>
<dbReference type="OrthoDB" id="9816310at2"/>
<reference evidence="4" key="1">
    <citation type="submission" date="2018-08" db="EMBL/GenBank/DDBJ databases">
        <authorList>
            <person name="Kim S.-J."/>
            <person name="Jung G.-Y."/>
        </authorList>
    </citation>
    <scope>NUCLEOTIDE SEQUENCE [LARGE SCALE GENOMIC DNA]</scope>
    <source>
        <strain evidence="4">GY_G</strain>
    </source>
</reference>
<dbReference type="Pfam" id="PF13763">
    <property type="entry name" value="DUF4167"/>
    <property type="match status" value="1"/>
</dbReference>
<dbReference type="Proteomes" id="UP000263833">
    <property type="component" value="Unassembled WGS sequence"/>
</dbReference>
<feature type="compositionally biased region" description="Basic and acidic residues" evidence="1">
    <location>
        <begin position="132"/>
        <end position="156"/>
    </location>
</feature>
<dbReference type="AlphaFoldDB" id="A0A371B5V6"/>
<proteinExistence type="predicted"/>
<feature type="region of interest" description="Disordered" evidence="1">
    <location>
        <begin position="1"/>
        <end position="32"/>
    </location>
</feature>
<evidence type="ECO:0000313" key="3">
    <source>
        <dbReference type="EMBL" id="RDV02969.1"/>
    </source>
</evidence>
<name>A0A371B5V6_9SPHN</name>
<feature type="domain" description="DUF4167" evidence="2">
    <location>
        <begin position="8"/>
        <end position="81"/>
    </location>
</feature>
<feature type="compositionally biased region" description="Basic and acidic residues" evidence="1">
    <location>
        <begin position="82"/>
        <end position="111"/>
    </location>
</feature>
<feature type="compositionally biased region" description="Low complexity" evidence="1">
    <location>
        <begin position="14"/>
        <end position="23"/>
    </location>
</feature>